<keyword evidence="5 7" id="KW-0472">Membrane</keyword>
<comment type="subcellular location">
    <subcellularLocation>
        <location evidence="6">Cell membrane</location>
        <topology evidence="6">Multi-pass membrane protein</topology>
    </subcellularLocation>
    <subcellularLocation>
        <location evidence="1">Membrane</location>
        <topology evidence="1">Multi-pass membrane protein</topology>
    </subcellularLocation>
</comment>
<keyword evidence="9" id="KW-1185">Reference proteome</keyword>
<feature type="transmembrane region" description="Helical" evidence="7">
    <location>
        <begin position="204"/>
        <end position="225"/>
    </location>
</feature>
<dbReference type="PANTHER" id="PTHR30477:SF19">
    <property type="entry name" value="METAL ABC TRANSPORTER PERMEASE"/>
    <property type="match status" value="1"/>
</dbReference>
<protein>
    <submittedName>
        <fullName evidence="8">Zinc/manganese transport system permease protein</fullName>
    </submittedName>
</protein>
<feature type="transmembrane region" description="Helical" evidence="7">
    <location>
        <begin position="132"/>
        <end position="154"/>
    </location>
</feature>
<dbReference type="PANTHER" id="PTHR30477">
    <property type="entry name" value="ABC-TRANSPORTER METAL-BINDING PROTEIN"/>
    <property type="match status" value="1"/>
</dbReference>
<feature type="transmembrane region" description="Helical" evidence="7">
    <location>
        <begin position="6"/>
        <end position="26"/>
    </location>
</feature>
<keyword evidence="4 7" id="KW-1133">Transmembrane helix</keyword>
<dbReference type="GO" id="GO:0055085">
    <property type="term" value="P:transmembrane transport"/>
    <property type="evidence" value="ECO:0007669"/>
    <property type="project" value="InterPro"/>
</dbReference>
<dbReference type="RefSeq" id="WP_091711623.1">
    <property type="nucleotide sequence ID" value="NZ_FOSH01000002.1"/>
</dbReference>
<dbReference type="STRING" id="45496.SAMN04488079_102247"/>
<feature type="transmembrane region" description="Helical" evidence="7">
    <location>
        <begin position="232"/>
        <end position="251"/>
    </location>
</feature>
<dbReference type="AlphaFoldDB" id="A0A1I3V7Z0"/>
<evidence type="ECO:0000256" key="7">
    <source>
        <dbReference type="SAM" id="Phobius"/>
    </source>
</evidence>
<dbReference type="SUPFAM" id="SSF81345">
    <property type="entry name" value="ABC transporter involved in vitamin B12 uptake, BtuC"/>
    <property type="match status" value="1"/>
</dbReference>
<comment type="similarity">
    <text evidence="2 6">Belongs to the ABC-3 integral membrane protein family.</text>
</comment>
<evidence type="ECO:0000256" key="5">
    <source>
        <dbReference type="ARBA" id="ARBA00023136"/>
    </source>
</evidence>
<feature type="transmembrane region" description="Helical" evidence="7">
    <location>
        <begin position="66"/>
        <end position="85"/>
    </location>
</feature>
<feature type="transmembrane region" description="Helical" evidence="7">
    <location>
        <begin position="92"/>
        <end position="112"/>
    </location>
</feature>
<accession>A0A1I3V7Z0</accession>
<reference evidence="9" key="1">
    <citation type="submission" date="2016-10" db="EMBL/GenBank/DDBJ databases">
        <authorList>
            <person name="Varghese N."/>
            <person name="Submissions S."/>
        </authorList>
    </citation>
    <scope>NUCLEOTIDE SEQUENCE [LARGE SCALE GENOMIC DNA]</scope>
    <source>
        <strain evidence="9">DSM 11578</strain>
    </source>
</reference>
<organism evidence="8 9">
    <name type="scientific">Methylophaga sulfidovorans</name>
    <dbReference type="NCBI Taxonomy" id="45496"/>
    <lineage>
        <taxon>Bacteria</taxon>
        <taxon>Pseudomonadati</taxon>
        <taxon>Pseudomonadota</taxon>
        <taxon>Gammaproteobacteria</taxon>
        <taxon>Thiotrichales</taxon>
        <taxon>Piscirickettsiaceae</taxon>
        <taxon>Methylophaga</taxon>
    </lineage>
</organism>
<evidence type="ECO:0000256" key="6">
    <source>
        <dbReference type="RuleBase" id="RU003943"/>
    </source>
</evidence>
<dbReference type="InterPro" id="IPR037294">
    <property type="entry name" value="ABC_BtuC-like"/>
</dbReference>
<dbReference type="GO" id="GO:0010043">
    <property type="term" value="P:response to zinc ion"/>
    <property type="evidence" value="ECO:0007669"/>
    <property type="project" value="TreeGrafter"/>
</dbReference>
<dbReference type="Pfam" id="PF00950">
    <property type="entry name" value="ABC-3"/>
    <property type="match status" value="2"/>
</dbReference>
<evidence type="ECO:0000313" key="8">
    <source>
        <dbReference type="EMBL" id="SFJ90496.1"/>
    </source>
</evidence>
<dbReference type="OrthoDB" id="14209at2"/>
<evidence type="ECO:0000313" key="9">
    <source>
        <dbReference type="Proteomes" id="UP000198924"/>
    </source>
</evidence>
<keyword evidence="6" id="KW-0813">Transport</keyword>
<dbReference type="GO" id="GO:0043190">
    <property type="term" value="C:ATP-binding cassette (ABC) transporter complex"/>
    <property type="evidence" value="ECO:0007669"/>
    <property type="project" value="InterPro"/>
</dbReference>
<proteinExistence type="inferred from homology"/>
<feature type="transmembrane region" description="Helical" evidence="7">
    <location>
        <begin position="161"/>
        <end position="184"/>
    </location>
</feature>
<keyword evidence="3 6" id="KW-0812">Transmembrane</keyword>
<sequence>MNLINLDWSLILPALVAGMLVLTTHVPLGQEVLKRGIIFIDLAIAQMAALGVMAATIFIGDMHGPWLQVSAAASALSASVLVLWLEKRYPHIVEALIGLLFILAASGGILLVSHAPHSDELLHDLLVGQILWVTPSHLLWVAALYAALLIVWFTMQSQRSWLFYIVFSLTVTASVQLVGVYLVFASLILPALASRGFEKTRHKLLLGYGIGFLGYFFGLILALLIDVPMGAMTVWTLFVLVVLSRLMMQWLKRR</sequence>
<gene>
    <name evidence="8" type="ORF">SAMN04488079_102247</name>
</gene>
<evidence type="ECO:0000256" key="2">
    <source>
        <dbReference type="ARBA" id="ARBA00008034"/>
    </source>
</evidence>
<dbReference type="Proteomes" id="UP000198924">
    <property type="component" value="Unassembled WGS sequence"/>
</dbReference>
<feature type="transmembrane region" description="Helical" evidence="7">
    <location>
        <begin position="38"/>
        <end position="60"/>
    </location>
</feature>
<dbReference type="EMBL" id="FOSH01000002">
    <property type="protein sequence ID" value="SFJ90496.1"/>
    <property type="molecule type" value="Genomic_DNA"/>
</dbReference>
<evidence type="ECO:0000256" key="4">
    <source>
        <dbReference type="ARBA" id="ARBA00022989"/>
    </source>
</evidence>
<evidence type="ECO:0000256" key="1">
    <source>
        <dbReference type="ARBA" id="ARBA00004141"/>
    </source>
</evidence>
<dbReference type="InterPro" id="IPR001626">
    <property type="entry name" value="ABC_TroCD"/>
</dbReference>
<name>A0A1I3V7Z0_9GAMM</name>
<evidence type="ECO:0000256" key="3">
    <source>
        <dbReference type="ARBA" id="ARBA00022692"/>
    </source>
</evidence>